<name>A0AAD7JPV8_9AGAR</name>
<accession>A0AAD7JPV8</accession>
<keyword evidence="2" id="KW-1185">Reference proteome</keyword>
<reference evidence="1" key="1">
    <citation type="submission" date="2023-03" db="EMBL/GenBank/DDBJ databases">
        <title>Massive genome expansion in bonnet fungi (Mycena s.s.) driven by repeated elements and novel gene families across ecological guilds.</title>
        <authorList>
            <consortium name="Lawrence Berkeley National Laboratory"/>
            <person name="Harder C.B."/>
            <person name="Miyauchi S."/>
            <person name="Viragh M."/>
            <person name="Kuo A."/>
            <person name="Thoen E."/>
            <person name="Andreopoulos B."/>
            <person name="Lu D."/>
            <person name="Skrede I."/>
            <person name="Drula E."/>
            <person name="Henrissat B."/>
            <person name="Morin E."/>
            <person name="Kohler A."/>
            <person name="Barry K."/>
            <person name="LaButti K."/>
            <person name="Morin E."/>
            <person name="Salamov A."/>
            <person name="Lipzen A."/>
            <person name="Mereny Z."/>
            <person name="Hegedus B."/>
            <person name="Baldrian P."/>
            <person name="Stursova M."/>
            <person name="Weitz H."/>
            <person name="Taylor A."/>
            <person name="Grigoriev I.V."/>
            <person name="Nagy L.G."/>
            <person name="Martin F."/>
            <person name="Kauserud H."/>
        </authorList>
    </citation>
    <scope>NUCLEOTIDE SEQUENCE</scope>
    <source>
        <strain evidence="1">CBHHK182m</strain>
    </source>
</reference>
<evidence type="ECO:0000313" key="2">
    <source>
        <dbReference type="Proteomes" id="UP001215598"/>
    </source>
</evidence>
<organism evidence="1 2">
    <name type="scientific">Mycena metata</name>
    <dbReference type="NCBI Taxonomy" id="1033252"/>
    <lineage>
        <taxon>Eukaryota</taxon>
        <taxon>Fungi</taxon>
        <taxon>Dikarya</taxon>
        <taxon>Basidiomycota</taxon>
        <taxon>Agaricomycotina</taxon>
        <taxon>Agaricomycetes</taxon>
        <taxon>Agaricomycetidae</taxon>
        <taxon>Agaricales</taxon>
        <taxon>Marasmiineae</taxon>
        <taxon>Mycenaceae</taxon>
        <taxon>Mycena</taxon>
    </lineage>
</organism>
<comment type="caution">
    <text evidence="1">The sequence shown here is derived from an EMBL/GenBank/DDBJ whole genome shotgun (WGS) entry which is preliminary data.</text>
</comment>
<proteinExistence type="predicted"/>
<dbReference type="EMBL" id="JARKIB010000019">
    <property type="protein sequence ID" value="KAJ7768861.1"/>
    <property type="molecule type" value="Genomic_DNA"/>
</dbReference>
<gene>
    <name evidence="1" type="ORF">B0H16DRAFT_1452789</name>
</gene>
<protein>
    <submittedName>
        <fullName evidence="1">Uncharacterized protein</fullName>
    </submittedName>
</protein>
<sequence length="297" mass="32465">MTDGVTSRKVVVGRGLVTKGIRNEEVDTGRGAGMAGLSGWRPGGGPAYCTEAVGVLALGASEGVFWSPQSGASCPNAVERRQSDDQTPFAIAINVKLACPGFTSVWRILNTSGAKNSPNQGGQKSQTASMKTNNRSFWLNITSNGIREYFRTWEHQVSRVPGRPSRDLRLGIPRIGARKKLELFSNVLHATDEPDPVGREITVPGYCEGRGSKGLRTKTGREAIPGKYVNFDCHNKAYSSRQGEIPQDMHPVLVNHESLHKVVRARAGTSSKESPQRFLCPNKQARPKWAKWSLQQK</sequence>
<dbReference type="Proteomes" id="UP001215598">
    <property type="component" value="Unassembled WGS sequence"/>
</dbReference>
<evidence type="ECO:0000313" key="1">
    <source>
        <dbReference type="EMBL" id="KAJ7768861.1"/>
    </source>
</evidence>
<dbReference type="AlphaFoldDB" id="A0AAD7JPV8"/>